<dbReference type="Proteomes" id="UP001215598">
    <property type="component" value="Unassembled WGS sequence"/>
</dbReference>
<accession>A0AAD7J4T1</accession>
<keyword evidence="2" id="KW-1185">Reference proteome</keyword>
<protein>
    <submittedName>
        <fullName evidence="1">Uncharacterized protein</fullName>
    </submittedName>
</protein>
<evidence type="ECO:0000313" key="2">
    <source>
        <dbReference type="Proteomes" id="UP001215598"/>
    </source>
</evidence>
<reference evidence="1" key="1">
    <citation type="submission" date="2023-03" db="EMBL/GenBank/DDBJ databases">
        <title>Massive genome expansion in bonnet fungi (Mycena s.s.) driven by repeated elements and novel gene families across ecological guilds.</title>
        <authorList>
            <consortium name="Lawrence Berkeley National Laboratory"/>
            <person name="Harder C.B."/>
            <person name="Miyauchi S."/>
            <person name="Viragh M."/>
            <person name="Kuo A."/>
            <person name="Thoen E."/>
            <person name="Andreopoulos B."/>
            <person name="Lu D."/>
            <person name="Skrede I."/>
            <person name="Drula E."/>
            <person name="Henrissat B."/>
            <person name="Morin E."/>
            <person name="Kohler A."/>
            <person name="Barry K."/>
            <person name="LaButti K."/>
            <person name="Morin E."/>
            <person name="Salamov A."/>
            <person name="Lipzen A."/>
            <person name="Mereny Z."/>
            <person name="Hegedus B."/>
            <person name="Baldrian P."/>
            <person name="Stursova M."/>
            <person name="Weitz H."/>
            <person name="Taylor A."/>
            <person name="Grigoriev I.V."/>
            <person name="Nagy L.G."/>
            <person name="Martin F."/>
            <person name="Kauserud H."/>
        </authorList>
    </citation>
    <scope>NUCLEOTIDE SEQUENCE</scope>
    <source>
        <strain evidence="1">CBHHK182m</strain>
    </source>
</reference>
<name>A0AAD7J4T1_9AGAR</name>
<comment type="caution">
    <text evidence="1">The sequence shown here is derived from an EMBL/GenBank/DDBJ whole genome shotgun (WGS) entry which is preliminary data.</text>
</comment>
<sequence length="84" mass="8541">MEPQKNPTIEIAPAHGGRLPCSWSVSFLCIYGAVLCTACEKDGDTAAASPVVVGGVQLDVGGCDGIMEVLADGPTSLQNKGPPQ</sequence>
<evidence type="ECO:0000313" key="1">
    <source>
        <dbReference type="EMBL" id="KAJ7756358.1"/>
    </source>
</evidence>
<gene>
    <name evidence="1" type="ORF">B0H16DRAFT_1721950</name>
</gene>
<dbReference type="AlphaFoldDB" id="A0AAD7J4T1"/>
<organism evidence="1 2">
    <name type="scientific">Mycena metata</name>
    <dbReference type="NCBI Taxonomy" id="1033252"/>
    <lineage>
        <taxon>Eukaryota</taxon>
        <taxon>Fungi</taxon>
        <taxon>Dikarya</taxon>
        <taxon>Basidiomycota</taxon>
        <taxon>Agaricomycotina</taxon>
        <taxon>Agaricomycetes</taxon>
        <taxon>Agaricomycetidae</taxon>
        <taxon>Agaricales</taxon>
        <taxon>Marasmiineae</taxon>
        <taxon>Mycenaceae</taxon>
        <taxon>Mycena</taxon>
    </lineage>
</organism>
<dbReference type="EMBL" id="JARKIB010000047">
    <property type="protein sequence ID" value="KAJ7756358.1"/>
    <property type="molecule type" value="Genomic_DNA"/>
</dbReference>
<proteinExistence type="predicted"/>